<keyword evidence="7" id="KW-0238">DNA-binding</keyword>
<feature type="domain" description="C2H2-type" evidence="10">
    <location>
        <begin position="113"/>
        <end position="136"/>
    </location>
</feature>
<dbReference type="GO" id="GO:0005634">
    <property type="term" value="C:nucleus"/>
    <property type="evidence" value="ECO:0007669"/>
    <property type="project" value="UniProtKB-SubCell"/>
</dbReference>
<evidence type="ECO:0000259" key="10">
    <source>
        <dbReference type="PROSITE" id="PS50157"/>
    </source>
</evidence>
<evidence type="ECO:0000256" key="9">
    <source>
        <dbReference type="ARBA" id="ARBA00023242"/>
    </source>
</evidence>
<protein>
    <submittedName>
        <fullName evidence="11">Zinc finger protein interacting with ribonucleoprotein K</fullName>
    </submittedName>
</protein>
<dbReference type="FunFam" id="3.30.160.60:FF:001228">
    <property type="entry name" value="Zinc finger protein 236"/>
    <property type="match status" value="1"/>
</dbReference>
<sequence length="227" mass="26992">MAVLSVVKRDQKCEEVEPEDEDRVYKCDLCSASFSRVGNYTRHRMIHTVNTQDNYRYKCSECGRLFLQRCDMKRHMLIHTKQEPHRCTVCDKGYIRKSDLVVHMRFHSKERAYKCNHCEKQFFQSGDLNRHVRNVHLLAPLLKCGHCNRQFVKESTLIRHMQTTHKDIIIKSLRDKLDKTPSKLGYKYSTKDWSYKFWSAPGELNKGEPDKHFLLKKLFRVIHLSMG</sequence>
<evidence type="ECO:0000256" key="8">
    <source>
        <dbReference type="ARBA" id="ARBA00023163"/>
    </source>
</evidence>
<keyword evidence="8" id="KW-0804">Transcription</keyword>
<dbReference type="GO" id="GO:1990904">
    <property type="term" value="C:ribonucleoprotein complex"/>
    <property type="evidence" value="ECO:0007669"/>
    <property type="project" value="UniProtKB-KW"/>
</dbReference>
<keyword evidence="9" id="KW-0539">Nucleus</keyword>
<evidence type="ECO:0000256" key="6">
    <source>
        <dbReference type="ARBA" id="ARBA00023015"/>
    </source>
</evidence>
<keyword evidence="5" id="KW-0862">Zinc</keyword>
<dbReference type="GO" id="GO:0008270">
    <property type="term" value="F:zinc ion binding"/>
    <property type="evidence" value="ECO:0007669"/>
    <property type="project" value="UniProtKB-KW"/>
</dbReference>
<dbReference type="SMART" id="SM00355">
    <property type="entry name" value="ZnF_C2H2"/>
    <property type="match status" value="5"/>
</dbReference>
<keyword evidence="6" id="KW-0805">Transcription regulation</keyword>
<keyword evidence="4" id="KW-0863">Zinc-finger</keyword>
<proteinExistence type="predicted"/>
<dbReference type="InParanoid" id="K1S1G6"/>
<dbReference type="FunFam" id="3.30.160.60:FF:000624">
    <property type="entry name" value="zinc finger protein 697"/>
    <property type="match status" value="1"/>
</dbReference>
<dbReference type="Pfam" id="PF00096">
    <property type="entry name" value="zf-C2H2"/>
    <property type="match status" value="4"/>
</dbReference>
<evidence type="ECO:0000256" key="5">
    <source>
        <dbReference type="ARBA" id="ARBA00022833"/>
    </source>
</evidence>
<reference evidence="11" key="1">
    <citation type="journal article" date="2012" name="Nature">
        <title>The oyster genome reveals stress adaptation and complexity of shell formation.</title>
        <authorList>
            <person name="Zhang G."/>
            <person name="Fang X."/>
            <person name="Guo X."/>
            <person name="Li L."/>
            <person name="Luo R."/>
            <person name="Xu F."/>
            <person name="Yang P."/>
            <person name="Zhang L."/>
            <person name="Wang X."/>
            <person name="Qi H."/>
            <person name="Xiong Z."/>
            <person name="Que H."/>
            <person name="Xie Y."/>
            <person name="Holland P.W."/>
            <person name="Paps J."/>
            <person name="Zhu Y."/>
            <person name="Wu F."/>
            <person name="Chen Y."/>
            <person name="Wang J."/>
            <person name="Peng C."/>
            <person name="Meng J."/>
            <person name="Yang L."/>
            <person name="Liu J."/>
            <person name="Wen B."/>
            <person name="Zhang N."/>
            <person name="Huang Z."/>
            <person name="Zhu Q."/>
            <person name="Feng Y."/>
            <person name="Mount A."/>
            <person name="Hedgecock D."/>
            <person name="Xu Z."/>
            <person name="Liu Y."/>
            <person name="Domazet-Loso T."/>
            <person name="Du Y."/>
            <person name="Sun X."/>
            <person name="Zhang S."/>
            <person name="Liu B."/>
            <person name="Cheng P."/>
            <person name="Jiang X."/>
            <person name="Li J."/>
            <person name="Fan D."/>
            <person name="Wang W."/>
            <person name="Fu W."/>
            <person name="Wang T."/>
            <person name="Wang B."/>
            <person name="Zhang J."/>
            <person name="Peng Z."/>
            <person name="Li Y."/>
            <person name="Li N."/>
            <person name="Wang J."/>
            <person name="Chen M."/>
            <person name="He Y."/>
            <person name="Tan F."/>
            <person name="Song X."/>
            <person name="Zheng Q."/>
            <person name="Huang R."/>
            <person name="Yang H."/>
            <person name="Du X."/>
            <person name="Chen L."/>
            <person name="Yang M."/>
            <person name="Gaffney P.M."/>
            <person name="Wang S."/>
            <person name="Luo L."/>
            <person name="She Z."/>
            <person name="Ming Y."/>
            <person name="Huang W."/>
            <person name="Zhang S."/>
            <person name="Huang B."/>
            <person name="Zhang Y."/>
            <person name="Qu T."/>
            <person name="Ni P."/>
            <person name="Miao G."/>
            <person name="Wang J."/>
            <person name="Wang Q."/>
            <person name="Steinberg C.E."/>
            <person name="Wang H."/>
            <person name="Li N."/>
            <person name="Qian L."/>
            <person name="Zhang G."/>
            <person name="Li Y."/>
            <person name="Yang H."/>
            <person name="Liu X."/>
            <person name="Wang J."/>
            <person name="Yin Y."/>
            <person name="Wang J."/>
        </authorList>
    </citation>
    <scope>NUCLEOTIDE SEQUENCE [LARGE SCALE GENOMIC DNA]</scope>
    <source>
        <strain evidence="11">05x7-T-G4-1.051#20</strain>
    </source>
</reference>
<dbReference type="InterPro" id="IPR013087">
    <property type="entry name" value="Znf_C2H2_type"/>
</dbReference>
<dbReference type="PANTHER" id="PTHR46105:SF31">
    <property type="entry name" value="LOW QUALITY PROTEIN: ZINC FINGER PROTEIN 721-RELATED"/>
    <property type="match status" value="1"/>
</dbReference>
<organism evidence="11">
    <name type="scientific">Magallana gigas</name>
    <name type="common">Pacific oyster</name>
    <name type="synonym">Crassostrea gigas</name>
    <dbReference type="NCBI Taxonomy" id="29159"/>
    <lineage>
        <taxon>Eukaryota</taxon>
        <taxon>Metazoa</taxon>
        <taxon>Spiralia</taxon>
        <taxon>Lophotrochozoa</taxon>
        <taxon>Mollusca</taxon>
        <taxon>Bivalvia</taxon>
        <taxon>Autobranchia</taxon>
        <taxon>Pteriomorphia</taxon>
        <taxon>Ostreida</taxon>
        <taxon>Ostreoidea</taxon>
        <taxon>Ostreidae</taxon>
        <taxon>Magallana</taxon>
    </lineage>
</organism>
<feature type="domain" description="C2H2-type" evidence="10">
    <location>
        <begin position="57"/>
        <end position="84"/>
    </location>
</feature>
<dbReference type="FunFam" id="3.30.160.60:FF:000110">
    <property type="entry name" value="Zinc finger protein-like"/>
    <property type="match status" value="1"/>
</dbReference>
<dbReference type="PANTHER" id="PTHR46105">
    <property type="entry name" value="AGAP004733-PA"/>
    <property type="match status" value="1"/>
</dbReference>
<evidence type="ECO:0000256" key="7">
    <source>
        <dbReference type="ARBA" id="ARBA00023125"/>
    </source>
</evidence>
<evidence type="ECO:0000256" key="1">
    <source>
        <dbReference type="ARBA" id="ARBA00004123"/>
    </source>
</evidence>
<evidence type="ECO:0000313" key="11">
    <source>
        <dbReference type="EMBL" id="EKC41066.1"/>
    </source>
</evidence>
<keyword evidence="11" id="KW-0687">Ribonucleoprotein</keyword>
<gene>
    <name evidence="11" type="ORF">CGI_10024909</name>
</gene>
<dbReference type="HOGENOM" id="CLU_1220732_0_0_1"/>
<keyword evidence="3" id="KW-0677">Repeat</keyword>
<dbReference type="AlphaFoldDB" id="K1S1G6"/>
<dbReference type="GO" id="GO:0000981">
    <property type="term" value="F:DNA-binding transcription factor activity, RNA polymerase II-specific"/>
    <property type="evidence" value="ECO:0007669"/>
    <property type="project" value="TreeGrafter"/>
</dbReference>
<feature type="domain" description="C2H2-type" evidence="10">
    <location>
        <begin position="25"/>
        <end position="52"/>
    </location>
</feature>
<name>K1S1G6_MAGGI</name>
<dbReference type="FunFam" id="3.30.160.60:FF:000446">
    <property type="entry name" value="Zinc finger protein"/>
    <property type="match status" value="1"/>
</dbReference>
<dbReference type="PROSITE" id="PS00028">
    <property type="entry name" value="ZINC_FINGER_C2H2_1"/>
    <property type="match status" value="5"/>
</dbReference>
<comment type="subcellular location">
    <subcellularLocation>
        <location evidence="1">Nucleus</location>
    </subcellularLocation>
</comment>
<dbReference type="SUPFAM" id="SSF57667">
    <property type="entry name" value="beta-beta-alpha zinc fingers"/>
    <property type="match status" value="3"/>
</dbReference>
<dbReference type="InterPro" id="IPR036236">
    <property type="entry name" value="Znf_C2H2_sf"/>
</dbReference>
<feature type="domain" description="C2H2-type" evidence="10">
    <location>
        <begin position="85"/>
        <end position="112"/>
    </location>
</feature>
<dbReference type="PROSITE" id="PS50157">
    <property type="entry name" value="ZINC_FINGER_C2H2_2"/>
    <property type="match status" value="5"/>
</dbReference>
<dbReference type="Gene3D" id="3.30.160.60">
    <property type="entry name" value="Classic Zinc Finger"/>
    <property type="match status" value="4"/>
</dbReference>
<dbReference type="InterPro" id="IPR050457">
    <property type="entry name" value="ZnFinger_BTB_dom_contain"/>
</dbReference>
<accession>K1S1G6</accession>
<evidence type="ECO:0000256" key="2">
    <source>
        <dbReference type="ARBA" id="ARBA00022723"/>
    </source>
</evidence>
<feature type="domain" description="C2H2-type" evidence="10">
    <location>
        <begin position="142"/>
        <end position="165"/>
    </location>
</feature>
<keyword evidence="2" id="KW-0479">Metal-binding</keyword>
<evidence type="ECO:0000256" key="4">
    <source>
        <dbReference type="ARBA" id="ARBA00022771"/>
    </source>
</evidence>
<dbReference type="GO" id="GO:0000978">
    <property type="term" value="F:RNA polymerase II cis-regulatory region sequence-specific DNA binding"/>
    <property type="evidence" value="ECO:0007669"/>
    <property type="project" value="TreeGrafter"/>
</dbReference>
<evidence type="ECO:0000256" key="3">
    <source>
        <dbReference type="ARBA" id="ARBA00022737"/>
    </source>
</evidence>
<dbReference type="EMBL" id="JH817887">
    <property type="protein sequence ID" value="EKC41066.1"/>
    <property type="molecule type" value="Genomic_DNA"/>
</dbReference>